<dbReference type="SUPFAM" id="SSF101898">
    <property type="entry name" value="NHL repeat"/>
    <property type="match status" value="2"/>
</dbReference>
<dbReference type="PANTHER" id="PTHR24104:SF25">
    <property type="entry name" value="PROTEIN LIN-41"/>
    <property type="match status" value="1"/>
</dbReference>
<sequence>MKHGHREFSTSPLPYVIDEINRNSRTVHYERPPTAMGSTGRRPVEENRRLLLENDMSDARKQGLRVCRLWQLLLTLNVIIILTAIILILLLLFIIGPLFPYQTYGQSCHTASCNQASGLICSTDSICLCPPSNSYWSYNETGCRICPNGWSSINALSFNQPKFCSAAVWNPFGITFANQITLGEDPDTLFINTNDTIYTLNQAEDEILMWINNSINPNKIISADVFFSRSIFVANNGDIYCDNAFEYDRVDKRISNTNTPVDVMNVDSQCYCLFIDINDTLYCSMSDKDIIVKRWLHDSEMISTTVAGTGTSGSASNELKSPWGIFVDLKFDLYVADGDNDRIQLFKAGESNGQTIVGKGSSNNIIPLLRWPSGIVLDADKYLFIVERWNARIIRSGPNDIRCIIGCDGTGSQSHQLLLPINLSFDSYGNIFVIDMFSFNQPKFCPTVDWNPFGITFANETTIGIYPLVIFIDINNTVYAVNDEKKQILIWINNSLNPSKIISDKFIDSNSIFVTNNSDIYYDNGIVNGRVDKWISNTNIFVNVMNVDAPCSSLFIDVNNTLYCSMAIYNIIVKRWLNDSENISTTAAGTGTGGSASNQLSQPSGIFVDLNFDLYVADRSNHRIQLFKSGESNGTTIVGKGSSNNIISLSYPTGIVLDADKYLFIVDQQNHRIIRSGSNGIRCIIGCDIQGLESHQLSYPTSLSFDSYGNIFITDTENHRIQKFDFLLNSCGKFKIIEQNIFRILYLT</sequence>
<dbReference type="Gene3D" id="2.40.10.500">
    <property type="match status" value="2"/>
</dbReference>
<feature type="transmembrane region" description="Helical" evidence="3">
    <location>
        <begin position="69"/>
        <end position="99"/>
    </location>
</feature>
<evidence type="ECO:0000313" key="4">
    <source>
        <dbReference type="EMBL" id="CAF0727371.1"/>
    </source>
</evidence>
<reference evidence="4" key="1">
    <citation type="submission" date="2021-02" db="EMBL/GenBank/DDBJ databases">
        <authorList>
            <person name="Nowell W R."/>
        </authorList>
    </citation>
    <scope>NUCLEOTIDE SEQUENCE</scope>
</reference>
<keyword evidence="3" id="KW-0812">Transmembrane</keyword>
<keyword evidence="3" id="KW-1133">Transmembrane helix</keyword>
<dbReference type="Proteomes" id="UP000663845">
    <property type="component" value="Unassembled WGS sequence"/>
</dbReference>
<feature type="repeat" description="NHL" evidence="2">
    <location>
        <begin position="591"/>
        <end position="630"/>
    </location>
</feature>
<name>A0A813MWG9_9BILA</name>
<organism evidence="4 5">
    <name type="scientific">Adineta steineri</name>
    <dbReference type="NCBI Taxonomy" id="433720"/>
    <lineage>
        <taxon>Eukaryota</taxon>
        <taxon>Metazoa</taxon>
        <taxon>Spiralia</taxon>
        <taxon>Gnathifera</taxon>
        <taxon>Rotifera</taxon>
        <taxon>Eurotatoria</taxon>
        <taxon>Bdelloidea</taxon>
        <taxon>Adinetida</taxon>
        <taxon>Adinetidae</taxon>
        <taxon>Adineta</taxon>
    </lineage>
</organism>
<keyword evidence="3" id="KW-0472">Membrane</keyword>
<dbReference type="InterPro" id="IPR050952">
    <property type="entry name" value="TRIM-NHL_E3_ligases"/>
</dbReference>
<evidence type="ECO:0000256" key="3">
    <source>
        <dbReference type="SAM" id="Phobius"/>
    </source>
</evidence>
<protein>
    <recommendedName>
        <fullName evidence="6">NHL repeat containing protein-like protein</fullName>
    </recommendedName>
</protein>
<dbReference type="PANTHER" id="PTHR24104">
    <property type="entry name" value="E3 UBIQUITIN-PROTEIN LIGASE NHLRC1-RELATED"/>
    <property type="match status" value="1"/>
</dbReference>
<dbReference type="GO" id="GO:0008270">
    <property type="term" value="F:zinc ion binding"/>
    <property type="evidence" value="ECO:0007669"/>
    <property type="project" value="UniProtKB-KW"/>
</dbReference>
<evidence type="ECO:0000313" key="5">
    <source>
        <dbReference type="Proteomes" id="UP000663845"/>
    </source>
</evidence>
<evidence type="ECO:0000256" key="2">
    <source>
        <dbReference type="PROSITE-ProRule" id="PRU00504"/>
    </source>
</evidence>
<proteinExistence type="predicted"/>
<comment type="caution">
    <text evidence="4">The sequence shown here is derived from an EMBL/GenBank/DDBJ whole genome shotgun (WGS) entry which is preliminary data.</text>
</comment>
<dbReference type="InterPro" id="IPR011042">
    <property type="entry name" value="6-blade_b-propeller_TolB-like"/>
</dbReference>
<feature type="repeat" description="NHL" evidence="2">
    <location>
        <begin position="695"/>
        <end position="727"/>
    </location>
</feature>
<dbReference type="PROSITE" id="PS51125">
    <property type="entry name" value="NHL"/>
    <property type="match status" value="3"/>
</dbReference>
<dbReference type="InterPro" id="IPR001258">
    <property type="entry name" value="NHL_repeat"/>
</dbReference>
<keyword evidence="1" id="KW-0677">Repeat</keyword>
<evidence type="ECO:0008006" key="6">
    <source>
        <dbReference type="Google" id="ProtNLM"/>
    </source>
</evidence>
<evidence type="ECO:0000256" key="1">
    <source>
        <dbReference type="ARBA" id="ARBA00022737"/>
    </source>
</evidence>
<dbReference type="Gene3D" id="2.120.10.30">
    <property type="entry name" value="TolB, C-terminal domain"/>
    <property type="match status" value="1"/>
</dbReference>
<accession>A0A813MWG9</accession>
<feature type="repeat" description="NHL" evidence="2">
    <location>
        <begin position="310"/>
        <end position="349"/>
    </location>
</feature>
<gene>
    <name evidence="4" type="ORF">JYZ213_LOCUS893</name>
</gene>
<dbReference type="AlphaFoldDB" id="A0A813MWG9"/>
<dbReference type="CDD" id="cd05819">
    <property type="entry name" value="NHL"/>
    <property type="match status" value="1"/>
</dbReference>
<dbReference type="EMBL" id="CAJNOG010000004">
    <property type="protein sequence ID" value="CAF0727371.1"/>
    <property type="molecule type" value="Genomic_DNA"/>
</dbReference>
<dbReference type="Pfam" id="PF01436">
    <property type="entry name" value="NHL"/>
    <property type="match status" value="1"/>
</dbReference>